<sequence length="87" mass="9900">MYIRGKLLFGMLVSNKRPNQSNISLLLASCLGDLCTSRVSSPDSQPSWLVQLAHKGVLWKKTLKLDFVQKHTIQGRPKSWSEFRLKS</sequence>
<dbReference type="AlphaFoldDB" id="A0AAV0YJK2"/>
<proteinExistence type="predicted"/>
<organism evidence="1 2">
    <name type="scientific">Vicia faba</name>
    <name type="common">Broad bean</name>
    <name type="synonym">Faba vulgaris</name>
    <dbReference type="NCBI Taxonomy" id="3906"/>
    <lineage>
        <taxon>Eukaryota</taxon>
        <taxon>Viridiplantae</taxon>
        <taxon>Streptophyta</taxon>
        <taxon>Embryophyta</taxon>
        <taxon>Tracheophyta</taxon>
        <taxon>Spermatophyta</taxon>
        <taxon>Magnoliopsida</taxon>
        <taxon>eudicotyledons</taxon>
        <taxon>Gunneridae</taxon>
        <taxon>Pentapetalae</taxon>
        <taxon>rosids</taxon>
        <taxon>fabids</taxon>
        <taxon>Fabales</taxon>
        <taxon>Fabaceae</taxon>
        <taxon>Papilionoideae</taxon>
        <taxon>50 kb inversion clade</taxon>
        <taxon>NPAAA clade</taxon>
        <taxon>Hologalegina</taxon>
        <taxon>IRL clade</taxon>
        <taxon>Fabeae</taxon>
        <taxon>Vicia</taxon>
    </lineage>
</organism>
<accession>A0AAV0YJK2</accession>
<name>A0AAV0YJK2_VICFA</name>
<gene>
    <name evidence="1" type="ORF">VFH_I222080</name>
</gene>
<protein>
    <submittedName>
        <fullName evidence="1">Uncharacterized protein</fullName>
    </submittedName>
</protein>
<evidence type="ECO:0000313" key="1">
    <source>
        <dbReference type="EMBL" id="CAI8585754.1"/>
    </source>
</evidence>
<dbReference type="Proteomes" id="UP001157006">
    <property type="component" value="Chromosome 1L"/>
</dbReference>
<dbReference type="PROSITE" id="PS51257">
    <property type="entry name" value="PROKAR_LIPOPROTEIN"/>
    <property type="match status" value="1"/>
</dbReference>
<reference evidence="1 2" key="1">
    <citation type="submission" date="2023-01" db="EMBL/GenBank/DDBJ databases">
        <authorList>
            <person name="Kreplak J."/>
        </authorList>
    </citation>
    <scope>NUCLEOTIDE SEQUENCE [LARGE SCALE GENOMIC DNA]</scope>
</reference>
<evidence type="ECO:0000313" key="2">
    <source>
        <dbReference type="Proteomes" id="UP001157006"/>
    </source>
</evidence>
<dbReference type="EMBL" id="OX451736">
    <property type="protein sequence ID" value="CAI8585754.1"/>
    <property type="molecule type" value="Genomic_DNA"/>
</dbReference>
<keyword evidence="2" id="KW-1185">Reference proteome</keyword>